<dbReference type="RefSeq" id="WP_184670100.1">
    <property type="nucleotide sequence ID" value="NZ_BAABAI010000005.1"/>
</dbReference>
<accession>A0A7W7WWL1</accession>
<reference evidence="1 2" key="1">
    <citation type="submission" date="2020-08" db="EMBL/GenBank/DDBJ databases">
        <title>Sequencing the genomes of 1000 actinobacteria strains.</title>
        <authorList>
            <person name="Klenk H.-P."/>
        </authorList>
    </citation>
    <scope>NUCLEOTIDE SEQUENCE [LARGE SCALE GENOMIC DNA]</scope>
    <source>
        <strain evidence="1 2">DSM 45084</strain>
    </source>
</reference>
<organism evidence="1 2">
    <name type="scientific">Saccharothrix violaceirubra</name>
    <dbReference type="NCBI Taxonomy" id="413306"/>
    <lineage>
        <taxon>Bacteria</taxon>
        <taxon>Bacillati</taxon>
        <taxon>Actinomycetota</taxon>
        <taxon>Actinomycetes</taxon>
        <taxon>Pseudonocardiales</taxon>
        <taxon>Pseudonocardiaceae</taxon>
        <taxon>Saccharothrix</taxon>
    </lineage>
</organism>
<evidence type="ECO:0000313" key="2">
    <source>
        <dbReference type="Proteomes" id="UP000542674"/>
    </source>
</evidence>
<dbReference type="EMBL" id="JACHJS010000001">
    <property type="protein sequence ID" value="MBB4966226.1"/>
    <property type="molecule type" value="Genomic_DNA"/>
</dbReference>
<protein>
    <submittedName>
        <fullName evidence="1">Uncharacterized protein</fullName>
    </submittedName>
</protein>
<dbReference type="AlphaFoldDB" id="A0A7W7WWL1"/>
<comment type="caution">
    <text evidence="1">The sequence shown here is derived from an EMBL/GenBank/DDBJ whole genome shotgun (WGS) entry which is preliminary data.</text>
</comment>
<dbReference type="Proteomes" id="UP000542674">
    <property type="component" value="Unassembled WGS sequence"/>
</dbReference>
<name>A0A7W7WWL1_9PSEU</name>
<evidence type="ECO:0000313" key="1">
    <source>
        <dbReference type="EMBL" id="MBB4966226.1"/>
    </source>
</evidence>
<gene>
    <name evidence="1" type="ORF">F4559_003585</name>
</gene>
<proteinExistence type="predicted"/>
<sequence length="229" mass="23564">MGTRVLLVKLDGVLALRESWARPDEPILLCVGITPATVRYDAAGLDWWGKPARGALGTVAGGPGTAVFAAADAASGGAGPGDGGADAPAVVVWGRGPETLASRACRASARSWLVLTPHRLACVAAPAGPSVPEPEKKLFDRVAGFAKSPLSDPLFPPHDHVETVPITTVAEMSRERISRVALAERALPRGTRPRDVAVLRLSLVDGSGVDVVAAGGPEQARRLLSLVAG</sequence>
<keyword evidence="2" id="KW-1185">Reference proteome</keyword>